<protein>
    <submittedName>
        <fullName evidence="1">Uncharacterized protein</fullName>
    </submittedName>
</protein>
<organism evidence="1 2">
    <name type="scientific">candidate division WWE3 bacterium CG_4_10_14_0_2_um_filter_41_14</name>
    <dbReference type="NCBI Taxonomy" id="1975072"/>
    <lineage>
        <taxon>Bacteria</taxon>
        <taxon>Katanobacteria</taxon>
    </lineage>
</organism>
<dbReference type="EMBL" id="PFNL01000122">
    <property type="protein sequence ID" value="PIZ45820.1"/>
    <property type="molecule type" value="Genomic_DNA"/>
</dbReference>
<dbReference type="AlphaFoldDB" id="A0A2M7THR6"/>
<evidence type="ECO:0000313" key="1">
    <source>
        <dbReference type="EMBL" id="PIZ45820.1"/>
    </source>
</evidence>
<proteinExistence type="predicted"/>
<dbReference type="Proteomes" id="UP000228920">
    <property type="component" value="Unassembled WGS sequence"/>
</dbReference>
<evidence type="ECO:0000313" key="2">
    <source>
        <dbReference type="Proteomes" id="UP000228920"/>
    </source>
</evidence>
<accession>A0A2M7THR6</accession>
<dbReference type="InterPro" id="IPR014347">
    <property type="entry name" value="Tautomerase/MIF_sf"/>
</dbReference>
<sequence length="121" mass="13155">MPCVFFKNVPTGFVFDPNLIRQLHQTISVLADGANVELHVENTHYTMLTPAGTMVPATNVHAVVEWHERPQHIATAVAIAIHYFLTAHGIGNGSDITIRDYPSGSFYFDGKVVESGPPVAA</sequence>
<reference evidence="2" key="1">
    <citation type="submission" date="2017-09" db="EMBL/GenBank/DDBJ databases">
        <title>Depth-based differentiation of microbial function through sediment-hosted aquifers and enrichment of novel symbionts in the deep terrestrial subsurface.</title>
        <authorList>
            <person name="Probst A.J."/>
            <person name="Ladd B."/>
            <person name="Jarett J.K."/>
            <person name="Geller-Mcgrath D.E."/>
            <person name="Sieber C.M.K."/>
            <person name="Emerson J.B."/>
            <person name="Anantharaman K."/>
            <person name="Thomas B.C."/>
            <person name="Malmstrom R."/>
            <person name="Stieglmeier M."/>
            <person name="Klingl A."/>
            <person name="Woyke T."/>
            <person name="Ryan C.M."/>
            <person name="Banfield J.F."/>
        </authorList>
    </citation>
    <scope>NUCLEOTIDE SEQUENCE [LARGE SCALE GENOMIC DNA]</scope>
</reference>
<dbReference type="Gene3D" id="3.30.429.10">
    <property type="entry name" value="Macrophage Migration Inhibitory Factor"/>
    <property type="match status" value="1"/>
</dbReference>
<gene>
    <name evidence="1" type="ORF">COY32_04690</name>
</gene>
<comment type="caution">
    <text evidence="1">The sequence shown here is derived from an EMBL/GenBank/DDBJ whole genome shotgun (WGS) entry which is preliminary data.</text>
</comment>
<name>A0A2M7THR6_UNCKA</name>